<dbReference type="Gene3D" id="2.160.10.10">
    <property type="entry name" value="Hexapeptide repeat proteins"/>
    <property type="match status" value="1"/>
</dbReference>
<dbReference type="InterPro" id="IPR005835">
    <property type="entry name" value="NTP_transferase_dom"/>
</dbReference>
<dbReference type="EC" id="2.7.7.27" evidence="9"/>
<protein>
    <recommendedName>
        <fullName evidence="9">Glucose-1-phosphate adenylyltransferase</fullName>
        <ecNumber evidence="9">2.7.7.27</ecNumber>
    </recommendedName>
    <alternativeName>
        <fullName evidence="9">ADP-glucose pyrophosphorylase</fullName>
        <shortName evidence="9">ADPGlc PPase</shortName>
    </alternativeName>
    <alternativeName>
        <fullName evidence="9">ADP-glucose synthase</fullName>
    </alternativeName>
</protein>
<keyword evidence="8 9" id="KW-0119">Carbohydrate metabolism</keyword>
<accession>A0A7U4QIB8</accession>
<dbReference type="OrthoDB" id="9801810at2"/>
<dbReference type="KEGG" id="daw:HS1_000075"/>
<dbReference type="InterPro" id="IPR023049">
    <property type="entry name" value="GlgC_bac"/>
</dbReference>
<keyword evidence="7 9" id="KW-0320">Glycogen biosynthesis</keyword>
<evidence type="ECO:0000313" key="13">
    <source>
        <dbReference type="Proteomes" id="UP000070560"/>
    </source>
</evidence>
<comment type="catalytic activity">
    <reaction evidence="9">
        <text>alpha-D-glucose 1-phosphate + ATP + H(+) = ADP-alpha-D-glucose + diphosphate</text>
        <dbReference type="Rhea" id="RHEA:12120"/>
        <dbReference type="ChEBI" id="CHEBI:15378"/>
        <dbReference type="ChEBI" id="CHEBI:30616"/>
        <dbReference type="ChEBI" id="CHEBI:33019"/>
        <dbReference type="ChEBI" id="CHEBI:57498"/>
        <dbReference type="ChEBI" id="CHEBI:58601"/>
        <dbReference type="EC" id="2.7.7.27"/>
    </reaction>
</comment>
<evidence type="ECO:0000256" key="4">
    <source>
        <dbReference type="ARBA" id="ARBA00022695"/>
    </source>
</evidence>
<comment type="function">
    <text evidence="9">Involved in the biosynthesis of ADP-glucose, a building block required for the elongation reactions to produce glycogen. Catalyzes the reaction between ATP and alpha-D-glucose 1-phosphate (G1P) to produce pyrophosphate and ADP-Glc.</text>
</comment>
<evidence type="ECO:0000256" key="2">
    <source>
        <dbReference type="ARBA" id="ARBA00022600"/>
    </source>
</evidence>
<dbReference type="SUPFAM" id="SSF51161">
    <property type="entry name" value="Trimeric LpxA-like enzymes"/>
    <property type="match status" value="1"/>
</dbReference>
<dbReference type="GO" id="GO:0005524">
    <property type="term" value="F:ATP binding"/>
    <property type="evidence" value="ECO:0007669"/>
    <property type="project" value="UniProtKB-KW"/>
</dbReference>
<name>A0A7U4QIB8_DESA2</name>
<dbReference type="InterPro" id="IPR011831">
    <property type="entry name" value="ADP-Glc_PPase"/>
</dbReference>
<keyword evidence="4 9" id="KW-0548">Nucleotidyltransferase</keyword>
<evidence type="ECO:0000256" key="5">
    <source>
        <dbReference type="ARBA" id="ARBA00022741"/>
    </source>
</evidence>
<dbReference type="Pfam" id="PF24894">
    <property type="entry name" value="Hexapep_GlmU"/>
    <property type="match status" value="1"/>
</dbReference>
<feature type="binding site" evidence="9">
    <location>
        <position position="167"/>
    </location>
    <ligand>
        <name>alpha-D-glucose 1-phosphate</name>
        <dbReference type="ChEBI" id="CHEBI:58601"/>
    </ligand>
</feature>
<dbReference type="InterPro" id="IPR005836">
    <property type="entry name" value="ADP_Glu_pyroP_CS"/>
</dbReference>
<dbReference type="CDD" id="cd04651">
    <property type="entry name" value="LbH_G1P_AT_C"/>
    <property type="match status" value="1"/>
</dbReference>
<dbReference type="AlphaFoldDB" id="A0A7U4QIB8"/>
<dbReference type="PROSITE" id="PS00809">
    <property type="entry name" value="ADP_GLC_PYROPHOSPH_2"/>
    <property type="match status" value="1"/>
</dbReference>
<evidence type="ECO:0000256" key="6">
    <source>
        <dbReference type="ARBA" id="ARBA00022840"/>
    </source>
</evidence>
<keyword evidence="13" id="KW-1185">Reference proteome</keyword>
<proteinExistence type="inferred from homology"/>
<dbReference type="UniPathway" id="UPA00164"/>
<evidence type="ECO:0000256" key="9">
    <source>
        <dbReference type="HAMAP-Rule" id="MF_00624"/>
    </source>
</evidence>
<dbReference type="InterPro" id="IPR011004">
    <property type="entry name" value="Trimer_LpxA-like_sf"/>
</dbReference>
<evidence type="ECO:0000256" key="3">
    <source>
        <dbReference type="ARBA" id="ARBA00022679"/>
    </source>
</evidence>
<dbReference type="GO" id="GO:0005978">
    <property type="term" value="P:glycogen biosynthetic process"/>
    <property type="evidence" value="ECO:0007669"/>
    <property type="project" value="UniProtKB-UniRule"/>
</dbReference>
<dbReference type="NCBIfam" id="NF002023">
    <property type="entry name" value="PRK00844.1"/>
    <property type="match status" value="1"/>
</dbReference>
<keyword evidence="3 9" id="KW-0808">Transferase</keyword>
<dbReference type="EMBL" id="CP013015">
    <property type="protein sequence ID" value="AMM39882.1"/>
    <property type="molecule type" value="Genomic_DNA"/>
</dbReference>
<dbReference type="Pfam" id="PF00483">
    <property type="entry name" value="NTP_transferase"/>
    <property type="match status" value="1"/>
</dbReference>
<dbReference type="RefSeq" id="WP_066060178.1">
    <property type="nucleotide sequence ID" value="NZ_CP013015.1"/>
</dbReference>
<evidence type="ECO:0000256" key="7">
    <source>
        <dbReference type="ARBA" id="ARBA00023056"/>
    </source>
</evidence>
<dbReference type="InterPro" id="IPR056818">
    <property type="entry name" value="GlmU/GlgC-like_hexapep"/>
</dbReference>
<dbReference type="HAMAP" id="MF_00624">
    <property type="entry name" value="GlgC"/>
    <property type="match status" value="1"/>
</dbReference>
<organism evidence="12 13">
    <name type="scientific">Desulfofervidus auxilii</name>
    <dbReference type="NCBI Taxonomy" id="1621989"/>
    <lineage>
        <taxon>Bacteria</taxon>
        <taxon>Pseudomonadati</taxon>
        <taxon>Thermodesulfobacteriota</taxon>
        <taxon>Candidatus Desulfofervidia</taxon>
        <taxon>Candidatus Desulfofervidales</taxon>
        <taxon>Candidatus Desulfofervidaceae</taxon>
        <taxon>Candidatus Desulfofervidus</taxon>
    </lineage>
</organism>
<evidence type="ECO:0000313" key="12">
    <source>
        <dbReference type="EMBL" id="AMM39882.1"/>
    </source>
</evidence>
<dbReference type="InterPro" id="IPR029044">
    <property type="entry name" value="Nucleotide-diphossugar_trans"/>
</dbReference>
<feature type="binding site" evidence="9">
    <location>
        <position position="200"/>
    </location>
    <ligand>
        <name>alpha-D-glucose 1-phosphate</name>
        <dbReference type="ChEBI" id="CHEBI:58601"/>
    </ligand>
</feature>
<evidence type="ECO:0000259" key="10">
    <source>
        <dbReference type="Pfam" id="PF00483"/>
    </source>
</evidence>
<dbReference type="SUPFAM" id="SSF53448">
    <property type="entry name" value="Nucleotide-diphospho-sugar transferases"/>
    <property type="match status" value="1"/>
</dbReference>
<comment type="pathway">
    <text evidence="9">Glycan biosynthesis; glycogen biosynthesis.</text>
</comment>
<evidence type="ECO:0000259" key="11">
    <source>
        <dbReference type="Pfam" id="PF24894"/>
    </source>
</evidence>
<feature type="domain" description="Nucleotidyl transferase" evidence="10">
    <location>
        <begin position="11"/>
        <end position="279"/>
    </location>
</feature>
<dbReference type="Gene3D" id="3.90.550.10">
    <property type="entry name" value="Spore Coat Polysaccharide Biosynthesis Protein SpsA, Chain A"/>
    <property type="match status" value="1"/>
</dbReference>
<comment type="similarity">
    <text evidence="1 9">Belongs to the bacterial/plant glucose-1-phosphate adenylyltransferase family.</text>
</comment>
<comment type="subunit">
    <text evidence="9">Homotetramer.</text>
</comment>
<feature type="domain" description="Glucose-1-phosphate adenylyltransferase/Bifunctional protein GlmU-like C-terminal hexapeptide" evidence="11">
    <location>
        <begin position="302"/>
        <end position="398"/>
    </location>
</feature>
<feature type="site" description="Could play a key role in the communication between the regulatory and the substrate sites" evidence="9">
    <location>
        <position position="101"/>
    </location>
</feature>
<dbReference type="PANTHER" id="PTHR43523">
    <property type="entry name" value="GLUCOSE-1-PHOSPHATE ADENYLYLTRANSFERASE-RELATED"/>
    <property type="match status" value="1"/>
</dbReference>
<feature type="binding site" evidence="9">
    <location>
        <position position="102"/>
    </location>
    <ligand>
        <name>alpha-D-glucose 1-phosphate</name>
        <dbReference type="ChEBI" id="CHEBI:58601"/>
    </ligand>
</feature>
<feature type="site" description="Could play a key role in the communication between the regulatory and the substrate sites" evidence="9">
    <location>
        <position position="63"/>
    </location>
</feature>
<sequence>MRFGSKVKILGMVLAGGKGERLYPLTQHRTKPAVHFGGIYRLIDFVLSNLVNSGVYSVYVLTQYKAQSLLRHLQHGWVSTYPMNSFFILPVPAQMRVRETWYLGTADAIYQNIYLIKQFKPDLVAIFGADHVYFMDIRQMINFHLEKKADVTVATIPYPITECQRFGAVVVGEDWQVKEFQEKVPNPTPLPSNPQEGLVSMGNYIFNTEVLFEELEVDAEDVNSSHDFGRDILPRICNTRRVFAYDFRQNKVPGIQGKNVYWRDVGTIAAYYEANMDLKNPLPKLNLYNPQWPVRSVKYHDPPAKVVIDAHGRIGHLENSLIAGGSIVSGGWVRDSIIGRNVFVNSRALIEESIIIGNVTIEEGAQIRRAIIDEGNVIGQGEQVGYDLNKDAERFYLDPILKVVVVRKKME</sequence>
<dbReference type="PROSITE" id="PS00810">
    <property type="entry name" value="ADP_GLC_PYROPHOSPH_3"/>
    <property type="match status" value="1"/>
</dbReference>
<dbReference type="NCBIfam" id="TIGR02091">
    <property type="entry name" value="glgC"/>
    <property type="match status" value="1"/>
</dbReference>
<reference evidence="12 13" key="1">
    <citation type="submission" date="2015-10" db="EMBL/GenBank/DDBJ databases">
        <title>Candidatus Desulfofervidus auxilii, a hydrogenotrophic sulfate-reducing bacterium involved in the thermophilic anaerobic oxidation of methane.</title>
        <authorList>
            <person name="Krukenberg V."/>
            <person name="Richter M."/>
            <person name="Wegener G."/>
        </authorList>
    </citation>
    <scope>NUCLEOTIDE SEQUENCE [LARGE SCALE GENOMIC DNA]</scope>
    <source>
        <strain evidence="12 13">HS1</strain>
    </source>
</reference>
<dbReference type="GO" id="GO:0008878">
    <property type="term" value="F:glucose-1-phosphate adenylyltransferase activity"/>
    <property type="evidence" value="ECO:0007669"/>
    <property type="project" value="UniProtKB-UniRule"/>
</dbReference>
<evidence type="ECO:0000256" key="1">
    <source>
        <dbReference type="ARBA" id="ARBA00010443"/>
    </source>
</evidence>
<feature type="binding site" evidence="9">
    <location>
        <begin position="182"/>
        <end position="183"/>
    </location>
    <ligand>
        <name>alpha-D-glucose 1-phosphate</name>
        <dbReference type="ChEBI" id="CHEBI:58601"/>
    </ligand>
</feature>
<dbReference type="PANTHER" id="PTHR43523:SF2">
    <property type="entry name" value="GLUCOSE-1-PHOSPHATE ADENYLYLTRANSFERASE"/>
    <property type="match status" value="1"/>
</dbReference>
<dbReference type="NCBIfam" id="NF001947">
    <property type="entry name" value="PRK00725.1"/>
    <property type="match status" value="1"/>
</dbReference>
<dbReference type="CDD" id="cd02508">
    <property type="entry name" value="ADP_Glucose_PP"/>
    <property type="match status" value="1"/>
</dbReference>
<keyword evidence="5 9" id="KW-0547">Nucleotide-binding</keyword>
<keyword evidence="6 9" id="KW-0067">ATP-binding</keyword>
<keyword evidence="2 9" id="KW-0321">Glycogen metabolism</keyword>
<evidence type="ECO:0000256" key="8">
    <source>
        <dbReference type="ARBA" id="ARBA00023277"/>
    </source>
</evidence>
<gene>
    <name evidence="9 12" type="primary">glgC</name>
    <name evidence="12" type="ORF">HS1_000075</name>
</gene>
<dbReference type="Proteomes" id="UP000070560">
    <property type="component" value="Chromosome"/>
</dbReference>